<feature type="binding site" evidence="8">
    <location>
        <position position="202"/>
    </location>
    <ligand>
        <name>Zn(2+)</name>
        <dbReference type="ChEBI" id="CHEBI:29105"/>
    </ligand>
</feature>
<evidence type="ECO:0000256" key="4">
    <source>
        <dbReference type="ARBA" id="ARBA00023277"/>
    </source>
</evidence>
<dbReference type="SUPFAM" id="SSF51338">
    <property type="entry name" value="Composite domain of metallo-dependent hydrolases"/>
    <property type="match status" value="1"/>
</dbReference>
<dbReference type="GO" id="GO:0006046">
    <property type="term" value="P:N-acetylglucosamine catabolic process"/>
    <property type="evidence" value="ECO:0007669"/>
    <property type="project" value="TreeGrafter"/>
</dbReference>
<gene>
    <name evidence="10" type="ORF">HD592_001492</name>
</gene>
<dbReference type="GO" id="GO:0008448">
    <property type="term" value="F:N-acetylglucosamine-6-phosphate deacetylase activity"/>
    <property type="evidence" value="ECO:0007669"/>
    <property type="project" value="UniProtKB-EC"/>
</dbReference>
<keyword evidence="4 5" id="KW-0119">Carbohydrate metabolism</keyword>
<keyword evidence="2 8" id="KW-0479">Metal-binding</keyword>
<name>A0A923IXB9_9ACTO</name>
<feature type="binding site" evidence="8">
    <location>
        <position position="133"/>
    </location>
    <ligand>
        <name>Zn(2+)</name>
        <dbReference type="ChEBI" id="CHEBI:29105"/>
    </ligand>
</feature>
<dbReference type="AlphaFoldDB" id="A0A923IXB9"/>
<dbReference type="InterPro" id="IPR006680">
    <property type="entry name" value="Amidohydro-rel"/>
</dbReference>
<comment type="cofactor">
    <cofactor evidence="8">
        <name>a divalent metal cation</name>
        <dbReference type="ChEBI" id="CHEBI:60240"/>
    </cofactor>
    <text evidence="8">Binds 1 divalent metal cation per subunit.</text>
</comment>
<protein>
    <submittedName>
        <fullName evidence="10">N-acetylglucosamine-6-phosphate deacetylase</fullName>
        <ecNumber evidence="10">3.5.1.25</ecNumber>
    </submittedName>
</protein>
<evidence type="ECO:0000313" key="10">
    <source>
        <dbReference type="EMBL" id="MBB6334927.1"/>
    </source>
</evidence>
<keyword evidence="3 5" id="KW-0378">Hydrolase</keyword>
<dbReference type="PANTHER" id="PTHR11113:SF14">
    <property type="entry name" value="N-ACETYLGLUCOSAMINE-6-PHOSPHATE DEACETYLASE"/>
    <property type="match status" value="1"/>
</dbReference>
<comment type="similarity">
    <text evidence="1 5">Belongs to the metallo-dependent hydrolases superfamily. NagA family.</text>
</comment>
<evidence type="ECO:0000256" key="7">
    <source>
        <dbReference type="PIRSR" id="PIRSR038994-2"/>
    </source>
</evidence>
<feature type="binding site" evidence="7">
    <location>
        <position position="274"/>
    </location>
    <ligand>
        <name>substrate</name>
    </ligand>
</feature>
<dbReference type="InterPro" id="IPR011059">
    <property type="entry name" value="Metal-dep_hydrolase_composite"/>
</dbReference>
<evidence type="ECO:0000256" key="2">
    <source>
        <dbReference type="ARBA" id="ARBA00022723"/>
    </source>
</evidence>
<dbReference type="EMBL" id="JACHMK010000001">
    <property type="protein sequence ID" value="MBB6334927.1"/>
    <property type="molecule type" value="Genomic_DNA"/>
</dbReference>
<dbReference type="InterPro" id="IPR032466">
    <property type="entry name" value="Metal_Hydrolase"/>
</dbReference>
<feature type="binding site" evidence="7">
    <location>
        <position position="144"/>
    </location>
    <ligand>
        <name>substrate</name>
    </ligand>
</feature>
<evidence type="ECO:0000256" key="8">
    <source>
        <dbReference type="PIRSR" id="PIRSR038994-3"/>
    </source>
</evidence>
<feature type="binding site" evidence="7">
    <location>
        <begin position="331"/>
        <end position="333"/>
    </location>
    <ligand>
        <name>substrate</name>
    </ligand>
</feature>
<feature type="binding site" evidence="7">
    <location>
        <position position="247"/>
    </location>
    <ligand>
        <name>substrate</name>
    </ligand>
</feature>
<dbReference type="InterPro" id="IPR003764">
    <property type="entry name" value="GlcNAc_6-P_deAcase"/>
</dbReference>
<keyword evidence="11" id="KW-1185">Reference proteome</keyword>
<evidence type="ECO:0000256" key="1">
    <source>
        <dbReference type="ARBA" id="ARBA00010716"/>
    </source>
</evidence>
<dbReference type="Pfam" id="PF01979">
    <property type="entry name" value="Amidohydro_1"/>
    <property type="match status" value="1"/>
</dbReference>
<dbReference type="PANTHER" id="PTHR11113">
    <property type="entry name" value="N-ACETYLGLUCOSAMINE-6-PHOSPHATE DEACETYLASE"/>
    <property type="match status" value="1"/>
</dbReference>
<evidence type="ECO:0000313" key="11">
    <source>
        <dbReference type="Proteomes" id="UP000617426"/>
    </source>
</evidence>
<dbReference type="EC" id="3.5.1.25" evidence="10"/>
<feature type="domain" description="Amidohydrolase-related" evidence="9">
    <location>
        <begin position="57"/>
        <end position="399"/>
    </location>
</feature>
<evidence type="ECO:0000256" key="6">
    <source>
        <dbReference type="PIRSR" id="PIRSR038994-1"/>
    </source>
</evidence>
<dbReference type="Gene3D" id="2.30.40.10">
    <property type="entry name" value="Urease, subunit C, domain 1"/>
    <property type="match status" value="1"/>
</dbReference>
<sequence>MSSMVKIRGRIVTADRIVEDGVIVAKDGVITEVIDASGPKSTREEDALRSTPSRGTTILPGLVDVHCHGGGGASFPNAGTREEAMTAVLEHRRHGTTSLVASLVTASRDVLRERSALLAELADDGELAGIHFEGPFISFERCGAQDPAYIIDPDPRFTRELLGICRGHALTMTLAPEKQGAYGEGSVAEALVEGGALPSWGHTDSGSLHAREALEYSRDILDRTEGRRSANATITHLFNGMRPLHHRDTGPIAEFLSDATRGGAIAEMICDGVHLDPSLVRDVVEILGRDACVLVTDAMEAAGMPDGEYVLGSQKVSVEDGRALISGQGTLAGGTAHLLDCVRTAVGAGISLVDAVYMSSVQGARILGREDIGCIEAGRRADLLEVDEGLRPIRVFKDGALIR</sequence>
<comment type="caution">
    <text evidence="10">The sequence shown here is derived from an EMBL/GenBank/DDBJ whole genome shotgun (WGS) entry which is preliminary data.</text>
</comment>
<dbReference type="RefSeq" id="WP_184453001.1">
    <property type="nucleotide sequence ID" value="NZ_JACHMK010000001.1"/>
</dbReference>
<evidence type="ECO:0000256" key="5">
    <source>
        <dbReference type="PIRNR" id="PIRNR038994"/>
    </source>
</evidence>
<organism evidence="10 11">
    <name type="scientific">Schaalia hyovaginalis</name>
    <dbReference type="NCBI Taxonomy" id="29316"/>
    <lineage>
        <taxon>Bacteria</taxon>
        <taxon>Bacillati</taxon>
        <taxon>Actinomycetota</taxon>
        <taxon>Actinomycetes</taxon>
        <taxon>Actinomycetales</taxon>
        <taxon>Actinomycetaceae</taxon>
        <taxon>Schaalia</taxon>
    </lineage>
</organism>
<dbReference type="Proteomes" id="UP000617426">
    <property type="component" value="Unassembled WGS sequence"/>
</dbReference>
<dbReference type="PIRSF" id="PIRSF038994">
    <property type="entry name" value="NagA"/>
    <property type="match status" value="1"/>
</dbReference>
<dbReference type="GO" id="GO:0046872">
    <property type="term" value="F:metal ion binding"/>
    <property type="evidence" value="ECO:0007669"/>
    <property type="project" value="UniProtKB-KW"/>
</dbReference>
<evidence type="ECO:0000259" key="9">
    <source>
        <dbReference type="Pfam" id="PF01979"/>
    </source>
</evidence>
<dbReference type="SUPFAM" id="SSF51556">
    <property type="entry name" value="Metallo-dependent hydrolases"/>
    <property type="match status" value="1"/>
</dbReference>
<reference evidence="10" key="1">
    <citation type="submission" date="2020-08" db="EMBL/GenBank/DDBJ databases">
        <title>Sequencing the genomes of 1000 actinobacteria strains.</title>
        <authorList>
            <person name="Klenk H.-P."/>
        </authorList>
    </citation>
    <scope>NUCLEOTIDE SEQUENCE</scope>
    <source>
        <strain evidence="10">DSM 10695</strain>
    </source>
</reference>
<dbReference type="Gene3D" id="3.20.20.140">
    <property type="entry name" value="Metal-dependent hydrolases"/>
    <property type="match status" value="1"/>
</dbReference>
<proteinExistence type="inferred from homology"/>
<feature type="binding site" evidence="7">
    <location>
        <begin position="239"/>
        <end position="240"/>
    </location>
    <ligand>
        <name>substrate</name>
    </ligand>
</feature>
<feature type="binding site" evidence="8">
    <location>
        <position position="236"/>
    </location>
    <ligand>
        <name>Zn(2+)</name>
        <dbReference type="ChEBI" id="CHEBI:29105"/>
    </ligand>
</feature>
<accession>A0A923IXB9</accession>
<evidence type="ECO:0000256" key="3">
    <source>
        <dbReference type="ARBA" id="ARBA00022801"/>
    </source>
</evidence>
<feature type="active site" description="Proton donor/acceptor" evidence="6">
    <location>
        <position position="297"/>
    </location>
</feature>